<name>A0ABS2A5I6_9ACTN</name>
<dbReference type="Proteomes" id="UP000632138">
    <property type="component" value="Unassembled WGS sequence"/>
</dbReference>
<dbReference type="RefSeq" id="WP_203374933.1">
    <property type="nucleotide sequence ID" value="NZ_JAENHP010000001.1"/>
</dbReference>
<dbReference type="SUPFAM" id="SSF51306">
    <property type="entry name" value="LexA/Signal peptidase"/>
    <property type="match status" value="1"/>
</dbReference>
<dbReference type="Gene3D" id="2.10.109.10">
    <property type="entry name" value="Umud Fragment, subunit A"/>
    <property type="match status" value="1"/>
</dbReference>
<evidence type="ECO:0000313" key="7">
    <source>
        <dbReference type="Proteomes" id="UP000632138"/>
    </source>
</evidence>
<evidence type="ECO:0000256" key="4">
    <source>
        <dbReference type="ARBA" id="ARBA00023136"/>
    </source>
</evidence>
<evidence type="ECO:0000256" key="3">
    <source>
        <dbReference type="ARBA" id="ARBA00022989"/>
    </source>
</evidence>
<reference evidence="6 7" key="1">
    <citation type="submission" date="2021-01" db="EMBL/GenBank/DDBJ databases">
        <title>Actinoplanes sp. nov. LDG1-06 isolated from lichen.</title>
        <authorList>
            <person name="Saeng-In P."/>
            <person name="Phongsopitanun W."/>
            <person name="Kanchanasin P."/>
            <person name="Yuki M."/>
            <person name="Kudo T."/>
            <person name="Ohkuma M."/>
            <person name="Tanasupawat S."/>
        </authorList>
    </citation>
    <scope>NUCLEOTIDE SEQUENCE [LARGE SCALE GENOMIC DNA]</scope>
    <source>
        <strain evidence="6 7">LDG1-06</strain>
    </source>
</reference>
<dbReference type="PRINTS" id="PR00728">
    <property type="entry name" value="SIGNALPTASE"/>
</dbReference>
<comment type="caution">
    <text evidence="6">The sequence shown here is derived from an EMBL/GenBank/DDBJ whole genome shotgun (WGS) entry which is preliminary data.</text>
</comment>
<proteinExistence type="predicted"/>
<gene>
    <name evidence="6" type="ORF">JIG36_05940</name>
</gene>
<keyword evidence="4 5" id="KW-0472">Membrane</keyword>
<feature type="transmembrane region" description="Helical" evidence="5">
    <location>
        <begin position="12"/>
        <end position="37"/>
    </location>
</feature>
<evidence type="ECO:0000313" key="6">
    <source>
        <dbReference type="EMBL" id="MBM2615101.1"/>
    </source>
</evidence>
<evidence type="ECO:0000256" key="5">
    <source>
        <dbReference type="SAM" id="Phobius"/>
    </source>
</evidence>
<organism evidence="6 7">
    <name type="scientific">Paractinoplanes ovalisporus</name>
    <dbReference type="NCBI Taxonomy" id="2810368"/>
    <lineage>
        <taxon>Bacteria</taxon>
        <taxon>Bacillati</taxon>
        <taxon>Actinomycetota</taxon>
        <taxon>Actinomycetes</taxon>
        <taxon>Micromonosporales</taxon>
        <taxon>Micromonosporaceae</taxon>
        <taxon>Paractinoplanes</taxon>
    </lineage>
</organism>
<keyword evidence="7" id="KW-1185">Reference proteome</keyword>
<sequence length="192" mass="20535">MLDVLLIARDAVLACVVGMLVIAVAPILLGWTCTVVVSGSMEPGIHPGDVVSAAPIREGTAPPTPGTVVLVADPARPGELLVHRLRRYDDQGRMILKGDANRDEDSTPVPMDHLRGTPRLRVPVIGRPYVWIEQGRFLPAAAFGLLVLLLAAWQPKGPSSRTGSGRRPAAGVIGAPLDADYRYRDLVDSGRR</sequence>
<accession>A0ABS2A5I6</accession>
<comment type="subcellular location">
    <subcellularLocation>
        <location evidence="1">Membrane</location>
    </subcellularLocation>
</comment>
<evidence type="ECO:0000256" key="2">
    <source>
        <dbReference type="ARBA" id="ARBA00022692"/>
    </source>
</evidence>
<protein>
    <submittedName>
        <fullName evidence="6">S26 family signal peptidase</fullName>
    </submittedName>
</protein>
<keyword evidence="3 5" id="KW-1133">Transmembrane helix</keyword>
<dbReference type="InterPro" id="IPR019533">
    <property type="entry name" value="Peptidase_S26"/>
</dbReference>
<evidence type="ECO:0000256" key="1">
    <source>
        <dbReference type="ARBA" id="ARBA00004370"/>
    </source>
</evidence>
<keyword evidence="2 5" id="KW-0812">Transmembrane</keyword>
<dbReference type="InterPro" id="IPR036286">
    <property type="entry name" value="LexA/Signal_pep-like_sf"/>
</dbReference>
<dbReference type="CDD" id="cd06530">
    <property type="entry name" value="S26_SPase_I"/>
    <property type="match status" value="1"/>
</dbReference>
<dbReference type="EMBL" id="JAENHP010000001">
    <property type="protein sequence ID" value="MBM2615101.1"/>
    <property type="molecule type" value="Genomic_DNA"/>
</dbReference>
<dbReference type="InterPro" id="IPR001733">
    <property type="entry name" value="Peptidase_S26B"/>
</dbReference>